<reference evidence="2" key="1">
    <citation type="submission" date="2016-11" db="EMBL/GenBank/DDBJ databases">
        <authorList>
            <person name="Varghese N."/>
            <person name="Submissions S."/>
        </authorList>
    </citation>
    <scope>NUCLEOTIDE SEQUENCE [LARGE SCALE GENOMIC DNA]</scope>
    <source>
        <strain evidence="2">DSM 9756</strain>
    </source>
</reference>
<name>A0A1M5BUB0_9BACT</name>
<accession>A0A1M5BUB0</accession>
<proteinExistence type="predicted"/>
<dbReference type="STRING" id="1121391.SAMN02745206_02017"/>
<dbReference type="EMBL" id="FQVB01000018">
    <property type="protein sequence ID" value="SHF45812.1"/>
    <property type="molecule type" value="Genomic_DNA"/>
</dbReference>
<sequence length="139" mass="16321">MPEKCRVSVCGFDPMLVRGYVKTGYRALWWYLPDDVYNDFKVKPGDKVIGRLLAVYNPKGEKTAEPNEDFRWETSKETGYAVVLPPEVITKYELTEFHFIELVINKINEQDVYPGEEKKTKWWPTEKMKLSYFLPYAAP</sequence>
<evidence type="ECO:0000313" key="2">
    <source>
        <dbReference type="Proteomes" id="UP000184076"/>
    </source>
</evidence>
<dbReference type="Proteomes" id="UP000184076">
    <property type="component" value="Unassembled WGS sequence"/>
</dbReference>
<dbReference type="RefSeq" id="WP_073038932.1">
    <property type="nucleotide sequence ID" value="NZ_FQVB01000018.1"/>
</dbReference>
<gene>
    <name evidence="1" type="ORF">SAMN02745206_02017</name>
</gene>
<evidence type="ECO:0000313" key="1">
    <source>
        <dbReference type="EMBL" id="SHF45812.1"/>
    </source>
</evidence>
<keyword evidence="2" id="KW-1185">Reference proteome</keyword>
<protein>
    <submittedName>
        <fullName evidence="1">Uncharacterized protein</fullName>
    </submittedName>
</protein>
<dbReference type="OrthoDB" id="5509673at2"/>
<dbReference type="AlphaFoldDB" id="A0A1M5BUB0"/>
<organism evidence="1 2">
    <name type="scientific">Desulfacinum infernum DSM 9756</name>
    <dbReference type="NCBI Taxonomy" id="1121391"/>
    <lineage>
        <taxon>Bacteria</taxon>
        <taxon>Pseudomonadati</taxon>
        <taxon>Thermodesulfobacteriota</taxon>
        <taxon>Syntrophobacteria</taxon>
        <taxon>Syntrophobacterales</taxon>
        <taxon>Syntrophobacteraceae</taxon>
        <taxon>Desulfacinum</taxon>
    </lineage>
</organism>